<gene>
    <name evidence="1" type="ORF">NDU88_006489</name>
</gene>
<keyword evidence="2" id="KW-1185">Reference proteome</keyword>
<proteinExistence type="predicted"/>
<dbReference type="Proteomes" id="UP001066276">
    <property type="component" value="Chromosome 8"/>
</dbReference>
<name>A0AAV7NUJ7_PLEWA</name>
<dbReference type="AlphaFoldDB" id="A0AAV7NUJ7"/>
<comment type="caution">
    <text evidence="1">The sequence shown here is derived from an EMBL/GenBank/DDBJ whole genome shotgun (WGS) entry which is preliminary data.</text>
</comment>
<evidence type="ECO:0000313" key="1">
    <source>
        <dbReference type="EMBL" id="KAJ1118294.1"/>
    </source>
</evidence>
<organism evidence="1 2">
    <name type="scientific">Pleurodeles waltl</name>
    <name type="common">Iberian ribbed newt</name>
    <dbReference type="NCBI Taxonomy" id="8319"/>
    <lineage>
        <taxon>Eukaryota</taxon>
        <taxon>Metazoa</taxon>
        <taxon>Chordata</taxon>
        <taxon>Craniata</taxon>
        <taxon>Vertebrata</taxon>
        <taxon>Euteleostomi</taxon>
        <taxon>Amphibia</taxon>
        <taxon>Batrachia</taxon>
        <taxon>Caudata</taxon>
        <taxon>Salamandroidea</taxon>
        <taxon>Salamandridae</taxon>
        <taxon>Pleurodelinae</taxon>
        <taxon>Pleurodeles</taxon>
    </lineage>
</organism>
<reference evidence="1" key="1">
    <citation type="journal article" date="2022" name="bioRxiv">
        <title>Sequencing and chromosome-scale assembly of the giantPleurodeles waltlgenome.</title>
        <authorList>
            <person name="Brown T."/>
            <person name="Elewa A."/>
            <person name="Iarovenko S."/>
            <person name="Subramanian E."/>
            <person name="Araus A.J."/>
            <person name="Petzold A."/>
            <person name="Susuki M."/>
            <person name="Suzuki K.-i.T."/>
            <person name="Hayashi T."/>
            <person name="Toyoda A."/>
            <person name="Oliveira C."/>
            <person name="Osipova E."/>
            <person name="Leigh N.D."/>
            <person name="Simon A."/>
            <person name="Yun M.H."/>
        </authorList>
    </citation>
    <scope>NUCLEOTIDE SEQUENCE</scope>
    <source>
        <strain evidence="1">20211129_DDA</strain>
        <tissue evidence="1">Liver</tissue>
    </source>
</reference>
<sequence length="95" mass="10488">MANCAPLEVYRKVLTWFRPAIGRCAYPGSCSRMSKGDAIPVGRKEEARTGSRPARALLSNVCEPQRPPQRSCNVKRLIAIGLFLPNAIAIFECLK</sequence>
<protein>
    <submittedName>
        <fullName evidence="1">Uncharacterized protein</fullName>
    </submittedName>
</protein>
<evidence type="ECO:0000313" key="2">
    <source>
        <dbReference type="Proteomes" id="UP001066276"/>
    </source>
</evidence>
<accession>A0AAV7NUJ7</accession>
<dbReference type="EMBL" id="JANPWB010000012">
    <property type="protein sequence ID" value="KAJ1118294.1"/>
    <property type="molecule type" value="Genomic_DNA"/>
</dbReference>